<dbReference type="InterPro" id="IPR038490">
    <property type="entry name" value="Gingipain_propep_sf"/>
</dbReference>
<dbReference type="InterPro" id="IPR029030">
    <property type="entry name" value="Caspase-like_dom_sf"/>
</dbReference>
<organism evidence="3 4">
    <name type="scientific">Chitinophaga filiformis</name>
    <name type="common">Myxococcus filiformis</name>
    <name type="synonym">Flexibacter filiformis</name>
    <dbReference type="NCBI Taxonomy" id="104663"/>
    <lineage>
        <taxon>Bacteria</taxon>
        <taxon>Pseudomonadati</taxon>
        <taxon>Bacteroidota</taxon>
        <taxon>Chitinophagia</taxon>
        <taxon>Chitinophagales</taxon>
        <taxon>Chitinophagaceae</taxon>
        <taxon>Chitinophaga</taxon>
    </lineage>
</organism>
<accession>A0A1G7LRR0</accession>
<dbReference type="GO" id="GO:0006508">
    <property type="term" value="P:proteolysis"/>
    <property type="evidence" value="ECO:0007669"/>
    <property type="project" value="InterPro"/>
</dbReference>
<dbReference type="Gene3D" id="2.60.40.3800">
    <property type="match status" value="1"/>
</dbReference>
<evidence type="ECO:0000256" key="1">
    <source>
        <dbReference type="ARBA" id="ARBA00022729"/>
    </source>
</evidence>
<dbReference type="GO" id="GO:0008234">
    <property type="term" value="F:cysteine-type peptidase activity"/>
    <property type="evidence" value="ECO:0007669"/>
    <property type="project" value="InterPro"/>
</dbReference>
<dbReference type="SUPFAM" id="SSF52129">
    <property type="entry name" value="Caspase-like"/>
    <property type="match status" value="3"/>
</dbReference>
<proteinExistence type="predicted"/>
<gene>
    <name evidence="3" type="ORF">SAMN04488121_102165</name>
</gene>
<dbReference type="InterPro" id="IPR029031">
    <property type="entry name" value="Gingipain_N_sf"/>
</dbReference>
<keyword evidence="1" id="KW-0732">Signal</keyword>
<dbReference type="OrthoDB" id="1110382at2"/>
<feature type="domain" description="Gingipain" evidence="2">
    <location>
        <begin position="254"/>
        <end position="354"/>
    </location>
</feature>
<dbReference type="InterPro" id="IPR001769">
    <property type="entry name" value="Gingipain"/>
</dbReference>
<evidence type="ECO:0000313" key="3">
    <source>
        <dbReference type="EMBL" id="SDF52202.1"/>
    </source>
</evidence>
<evidence type="ECO:0000259" key="2">
    <source>
        <dbReference type="Pfam" id="PF01364"/>
    </source>
</evidence>
<dbReference type="EMBL" id="FNBN01000002">
    <property type="protein sequence ID" value="SDF52202.1"/>
    <property type="molecule type" value="Genomic_DNA"/>
</dbReference>
<dbReference type="Proteomes" id="UP000199045">
    <property type="component" value="Unassembled WGS sequence"/>
</dbReference>
<dbReference type="RefSeq" id="WP_089830307.1">
    <property type="nucleotide sequence ID" value="NZ_FNBN01000002.1"/>
</dbReference>
<dbReference type="Gene3D" id="3.40.50.1460">
    <property type="match status" value="1"/>
</dbReference>
<protein>
    <submittedName>
        <fullName evidence="3">Peptidase family C25</fullName>
    </submittedName>
</protein>
<sequence>MKTDLHRRVDEDSPNQMISFTVTVDSKTVKIQETPFGVRFDLGQDFKASTAPGTPSLPSKIVQIALPLDAGDITVRAESLVSRKLFDKPVFIMPVPELRIAGKARQLDKETVRVLETKVKAKEQEDEFRLRPRTFIPYFDPEAKTYAKALEEATILATYQGSVEIGANRIVSIQVNPITLSEHVPVLHEQMTVYITYQRDVNKLPLRNTTFRSLPQDQKAQSSIFNNLKDAVLNPVDVVDLTRGFGAYFRSYDYIVITDNNRWDSNRIVPTEPAGDMVASFQKLVEWKREKGLRAAVITITNIVNGTYGNFKTGARDLQEVIRNFLKYARTNWGVTWVLLGGDIEIIPVRKVAGEIRGDVTEQTTNSSPENGQSYWTGSYMKIKAVDLGEWFSIYDSYLELTNKNTGRRIPRKSPRNLGQVFNAPLLSETISPFRKLDLQPFETLETFRSRLGWYFCTDNTYQTHSADPTNFIRVDGPASIIRAPLRFHYTWNTIPTDFYYSSLFGPGYGVAGKHDWDPNGNRIYGQYEGTTQFDPINWNADVIVGRAPASTPADADAFVSKVTAYEKLPTLFAPDFLRKMLLVSDNWGHSPVISKTNINLPGDNQFFTDTAKGRAVMRLADDLELDYDWHLVAALAGGDMRVIDYNMNAGPSDPGWYYAKSLANLTPATHIVVLPWGDIFNLPVVTDIIVVYGDAVEISPQYYLLDPLAEDGSMKDQEALRVQVDAELPTITKFKRIYYDLTSLSPAAASAAPLEPYTTTGVRAALNEGQHFVSLSGHGSQSGCCHLSTGTAAALTNGSATFIAYADSCLTSGFDTNDAMGEALLNNPNGGAVAYVGSTRFSWIGAGDDIQRRFFHEMTCTRHLGLLHNSRLWFPQNNPGNHVWKWSTLALNLLGDPEMEIWKRSPLPFGVFYFDISKYLRIRVFPEFDPSRRVTEISEILAIVDDSEQKISISEDGYFDVPKELIEKGNLQLRISAPDGLVKTIGAAELKARMQELSRYKENSAKEEDSFQIFNIKEERRHEEIPAAVDIAEVLGVKN</sequence>
<reference evidence="3 4" key="1">
    <citation type="submission" date="2016-10" db="EMBL/GenBank/DDBJ databases">
        <authorList>
            <person name="de Groot N.N."/>
        </authorList>
    </citation>
    <scope>NUCLEOTIDE SEQUENCE [LARGE SCALE GENOMIC DNA]</scope>
    <source>
        <strain evidence="3 4">DSM 527</strain>
    </source>
</reference>
<feature type="domain" description="Gingipain" evidence="2">
    <location>
        <begin position="475"/>
        <end position="901"/>
    </location>
</feature>
<dbReference type="AlphaFoldDB" id="A0A1G7LRR0"/>
<dbReference type="Pfam" id="PF01364">
    <property type="entry name" value="Peptidase_C25"/>
    <property type="match status" value="2"/>
</dbReference>
<dbReference type="STRING" id="104663.SAMN04488121_102165"/>
<name>A0A1G7LRR0_CHIFI</name>
<evidence type="ECO:0000313" key="4">
    <source>
        <dbReference type="Proteomes" id="UP000199045"/>
    </source>
</evidence>
<dbReference type="Gene3D" id="3.40.50.10390">
    <property type="entry name" value="Gingipain r, domain 1"/>
    <property type="match status" value="1"/>
</dbReference>